<dbReference type="InterPro" id="IPR007440">
    <property type="entry name" value="Chorismate--pyruvate_lyase"/>
</dbReference>
<dbReference type="GO" id="GO:0008813">
    <property type="term" value="F:chorismate lyase activity"/>
    <property type="evidence" value="ECO:0007669"/>
    <property type="project" value="UniProtKB-UniRule"/>
</dbReference>
<evidence type="ECO:0000313" key="5">
    <source>
        <dbReference type="EMBL" id="QFI56314.1"/>
    </source>
</evidence>
<reference evidence="5 6" key="1">
    <citation type="submission" date="2019-05" db="EMBL/GenBank/DDBJ databases">
        <title>OXA-830, a novel chromosomally encoded expanded-spectrum class D beta-lactamase in Aeromonas simiae.</title>
        <authorList>
            <person name="Zhou W."/>
            <person name="Chen Q."/>
        </authorList>
    </citation>
    <scope>NUCLEOTIDE SEQUENCE [LARGE SCALE GENOMIC DNA]</scope>
    <source>
        <strain evidence="5 6">A6</strain>
    </source>
</reference>
<accession>A0A5J6X157</accession>
<keyword evidence="4" id="KW-0670">Pyruvate</keyword>
<keyword evidence="2 4" id="KW-0831">Ubiquinone biosynthesis</keyword>
<feature type="binding site" evidence="4">
    <location>
        <position position="231"/>
    </location>
    <ligand>
        <name>substrate</name>
    </ligand>
</feature>
<evidence type="ECO:0000256" key="4">
    <source>
        <dbReference type="HAMAP-Rule" id="MF_01632"/>
    </source>
</evidence>
<dbReference type="KEGG" id="asim:FE240_17460"/>
<dbReference type="EC" id="4.1.3.40" evidence="4"/>
<sequence>MAPSGVRQSRASRAYRASGMARSCYKRSASHSCAAGQARQAPPFLQFLCFLRIMSALLTKAGDPPGVVVKSDPSVSFVQLDPWSTPDARPLPDALAPWLREMGSLTQRLRAHAPGFTLELLGYRELMLDATVVPLLGESHGLCREVVLHAGDRPCVYGWTLLPARGMACATLGNQGETPLGELVFSHRGAQRHLLEVARFAVERSRWSPAATLWGRRSLLALDGVPLLVHELFLPGLFDAKESV</sequence>
<name>A0A5J6X157_9GAMM</name>
<evidence type="ECO:0000256" key="2">
    <source>
        <dbReference type="ARBA" id="ARBA00022688"/>
    </source>
</evidence>
<dbReference type="GO" id="GO:0042866">
    <property type="term" value="P:pyruvate biosynthetic process"/>
    <property type="evidence" value="ECO:0007669"/>
    <property type="project" value="UniProtKB-UniRule"/>
</dbReference>
<evidence type="ECO:0000256" key="3">
    <source>
        <dbReference type="ARBA" id="ARBA00023239"/>
    </source>
</evidence>
<dbReference type="HAMAP" id="MF_01632">
    <property type="entry name" value="UbiC"/>
    <property type="match status" value="1"/>
</dbReference>
<keyword evidence="3 4" id="KW-0456">Lyase</keyword>
<organism evidence="5 6">
    <name type="scientific">Aeromonas simiae</name>
    <dbReference type="NCBI Taxonomy" id="218936"/>
    <lineage>
        <taxon>Bacteria</taxon>
        <taxon>Pseudomonadati</taxon>
        <taxon>Pseudomonadota</taxon>
        <taxon>Gammaproteobacteria</taxon>
        <taxon>Aeromonadales</taxon>
        <taxon>Aeromonadaceae</taxon>
        <taxon>Aeromonas</taxon>
    </lineage>
</organism>
<dbReference type="PANTHER" id="PTHR38683">
    <property type="entry name" value="CHORISMATE PYRUVATE-LYASE"/>
    <property type="match status" value="1"/>
</dbReference>
<dbReference type="GO" id="GO:0006744">
    <property type="term" value="P:ubiquinone biosynthetic process"/>
    <property type="evidence" value="ECO:0007669"/>
    <property type="project" value="UniProtKB-UniRule"/>
</dbReference>
<feature type="binding site" evidence="4">
    <location>
        <position position="144"/>
    </location>
    <ligand>
        <name>substrate</name>
    </ligand>
</feature>
<proteinExistence type="inferred from homology"/>
<dbReference type="PANTHER" id="PTHR38683:SF1">
    <property type="entry name" value="CHORISMATE PYRUVATE-LYASE"/>
    <property type="match status" value="1"/>
</dbReference>
<gene>
    <name evidence="4" type="primary">ubiC</name>
    <name evidence="5" type="ORF">FE240_17460</name>
</gene>
<comment type="similarity">
    <text evidence="4">Belongs to the UbiC family.</text>
</comment>
<dbReference type="SUPFAM" id="SSF64288">
    <property type="entry name" value="Chorismate lyase-like"/>
    <property type="match status" value="1"/>
</dbReference>
<dbReference type="UniPathway" id="UPA00232"/>
<dbReference type="EMBL" id="CP040449">
    <property type="protein sequence ID" value="QFI56314.1"/>
    <property type="molecule type" value="Genomic_DNA"/>
</dbReference>
<comment type="pathway">
    <text evidence="4">Cofactor biosynthesis; ubiquinone biosynthesis.</text>
</comment>
<feature type="binding site" evidence="4">
    <location>
        <position position="180"/>
    </location>
    <ligand>
        <name>substrate</name>
    </ligand>
</feature>
<dbReference type="Gene3D" id="3.40.1410.10">
    <property type="entry name" value="Chorismate lyase-like"/>
    <property type="match status" value="1"/>
</dbReference>
<dbReference type="InterPro" id="IPR028978">
    <property type="entry name" value="Chorismate_lyase_/UTRA_dom_sf"/>
</dbReference>
<comment type="function">
    <text evidence="4">Removes the pyruvyl group from chorismate, with concomitant aromatization of the ring, to provide 4-hydroxybenzoate (4HB) for the ubiquinone pathway.</text>
</comment>
<keyword evidence="6" id="KW-1185">Reference proteome</keyword>
<evidence type="ECO:0000313" key="6">
    <source>
        <dbReference type="Proteomes" id="UP000594034"/>
    </source>
</evidence>
<evidence type="ECO:0000256" key="1">
    <source>
        <dbReference type="ARBA" id="ARBA00022490"/>
    </source>
</evidence>
<dbReference type="AlphaFoldDB" id="A0A5J6X157"/>
<dbReference type="GO" id="GO:0005829">
    <property type="term" value="C:cytosol"/>
    <property type="evidence" value="ECO:0007669"/>
    <property type="project" value="TreeGrafter"/>
</dbReference>
<dbReference type="Proteomes" id="UP000594034">
    <property type="component" value="Chromosome"/>
</dbReference>
<comment type="caution">
    <text evidence="4">Lacks conserved residue(s) required for the propagation of feature annotation.</text>
</comment>
<dbReference type="Pfam" id="PF04345">
    <property type="entry name" value="Chor_lyase"/>
    <property type="match status" value="1"/>
</dbReference>
<comment type="subcellular location">
    <subcellularLocation>
        <location evidence="4">Cytoplasm</location>
    </subcellularLocation>
</comment>
<comment type="catalytic activity">
    <reaction evidence="4">
        <text>chorismate = 4-hydroxybenzoate + pyruvate</text>
        <dbReference type="Rhea" id="RHEA:16505"/>
        <dbReference type="ChEBI" id="CHEBI:15361"/>
        <dbReference type="ChEBI" id="CHEBI:17879"/>
        <dbReference type="ChEBI" id="CHEBI:29748"/>
        <dbReference type="EC" id="4.1.3.40"/>
    </reaction>
</comment>
<keyword evidence="1 4" id="KW-0963">Cytoplasm</keyword>
<protein>
    <recommendedName>
        <fullName evidence="4">Probable chorismate pyruvate-lyase</fullName>
        <shortName evidence="4">CL</shortName>
        <shortName evidence="4">CPL</shortName>
        <ecNumber evidence="4">4.1.3.40</ecNumber>
    </recommendedName>
</protein>